<evidence type="ECO:0000313" key="4">
    <source>
        <dbReference type="EMBL" id="MCJ2182610.1"/>
    </source>
</evidence>
<name>A0ABT0BCK7_9SPHN</name>
<keyword evidence="5" id="KW-1185">Reference proteome</keyword>
<evidence type="ECO:0000256" key="1">
    <source>
        <dbReference type="SAM" id="Phobius"/>
    </source>
</evidence>
<dbReference type="RefSeq" id="WP_244018717.1">
    <property type="nucleotide sequence ID" value="NZ_JALHLF010000021.1"/>
</dbReference>
<dbReference type="EMBL" id="JALHLF010000021">
    <property type="protein sequence ID" value="MCJ2182610.1"/>
    <property type="molecule type" value="Genomic_DNA"/>
</dbReference>
<protein>
    <submittedName>
        <fullName evidence="4">Pilus assembly protein TadG-related protein</fullName>
    </submittedName>
</protein>
<reference evidence="4" key="1">
    <citation type="submission" date="2022-03" db="EMBL/GenBank/DDBJ databases">
        <title>Identification of a novel bacterium isolated from mangrove sediments.</title>
        <authorList>
            <person name="Pan X."/>
        </authorList>
    </citation>
    <scope>NUCLEOTIDE SEQUENCE</scope>
    <source>
        <strain evidence="4">B1949</strain>
    </source>
</reference>
<proteinExistence type="predicted"/>
<comment type="caution">
    <text evidence="4">The sequence shown here is derived from an EMBL/GenBank/DDBJ whole genome shotgun (WGS) entry which is preliminary data.</text>
</comment>
<evidence type="ECO:0000259" key="2">
    <source>
        <dbReference type="Pfam" id="PF09977"/>
    </source>
</evidence>
<keyword evidence="1" id="KW-1133">Transmembrane helix</keyword>
<dbReference type="Pfam" id="PF09977">
    <property type="entry name" value="Tad_C"/>
    <property type="match status" value="1"/>
</dbReference>
<dbReference type="Pfam" id="PF13400">
    <property type="entry name" value="Tad"/>
    <property type="match status" value="1"/>
</dbReference>
<evidence type="ECO:0000259" key="3">
    <source>
        <dbReference type="Pfam" id="PF13400"/>
    </source>
</evidence>
<feature type="domain" description="DUF2134" evidence="2">
    <location>
        <begin position="72"/>
        <end position="151"/>
    </location>
</feature>
<dbReference type="InterPro" id="IPR028087">
    <property type="entry name" value="Tad_N"/>
</dbReference>
<gene>
    <name evidence="4" type="ORF">MTR62_07885</name>
</gene>
<feature type="domain" description="Putative Flp pilus-assembly TadG-like N-terminal" evidence="3">
    <location>
        <begin position="22"/>
        <end position="69"/>
    </location>
</feature>
<sequence>MRVLTPFPIAAILHRLDRDTRGAVTVLLAGSLLMLMGIATVSVDLGSIYLAQRKLQGIADAAAMAAAQQNTLQLRRAAAQGIIDENAVADVSIAALENGTYTQDKAIAVDQRFQPGGDESAARVDLVQTVPMFFGRALGFEHATVRAQATAAKIDMAAYSLGTSLASLSGGIPNALLSALIGTQLNLSVLDTQNLASAQVDLLGFADAVKAEVNAKDVTYAELFDTPIALGDALRALAASAGSSQAAAVLADMADQAPLVDVTLGQMIELGPYGRLDYSPGKTGVEVDAFSLARTLLELSHGDSFDITFALSVSGLSNVTVHLVRGYGVARSPWLTITSARDYVLRTAQARLLVAASASTGNPLLPSLTLPLYAELAQGQATLDDIQCTGDADSDGVTLGVSPALGTVGIGTASAADMADLTEPVTLSTATLVQVPLIAKVTALSQVSLGGTTDPQEVLFTLAEIRAGTTKTVGTNDLTQSLATSLIKQTNLQAQTLGLTLSLSSVTAIVGNTLAVIAPTLDQTVTSLTQALGIRLGAADVTVNQVRCGIPMVTA</sequence>
<dbReference type="InterPro" id="IPR018705">
    <property type="entry name" value="DUF2134_membrane"/>
</dbReference>
<dbReference type="Proteomes" id="UP001162881">
    <property type="component" value="Unassembled WGS sequence"/>
</dbReference>
<evidence type="ECO:0000313" key="5">
    <source>
        <dbReference type="Proteomes" id="UP001162881"/>
    </source>
</evidence>
<keyword evidence="1" id="KW-0812">Transmembrane</keyword>
<keyword evidence="1" id="KW-0472">Membrane</keyword>
<feature type="transmembrane region" description="Helical" evidence="1">
    <location>
        <begin position="28"/>
        <end position="51"/>
    </location>
</feature>
<accession>A0ABT0BCK7</accession>
<organism evidence="4 5">
    <name type="scientific">Novosphingobium organovorum</name>
    <dbReference type="NCBI Taxonomy" id="2930092"/>
    <lineage>
        <taxon>Bacteria</taxon>
        <taxon>Pseudomonadati</taxon>
        <taxon>Pseudomonadota</taxon>
        <taxon>Alphaproteobacteria</taxon>
        <taxon>Sphingomonadales</taxon>
        <taxon>Sphingomonadaceae</taxon>
        <taxon>Novosphingobium</taxon>
    </lineage>
</organism>